<protein>
    <submittedName>
        <fullName evidence="2">Uncharacterized protein</fullName>
    </submittedName>
</protein>
<organism evidence="2 3">
    <name type="scientific">Candidatus Curtissbacteria bacterium GW2011_GWA1_41_11</name>
    <dbReference type="NCBI Taxonomy" id="1618409"/>
    <lineage>
        <taxon>Bacteria</taxon>
        <taxon>Candidatus Curtissiibacteriota</taxon>
    </lineage>
</organism>
<keyword evidence="1" id="KW-1133">Transmembrane helix</keyword>
<name>A0A0G0WQS5_9BACT</name>
<reference evidence="2 3" key="1">
    <citation type="journal article" date="2015" name="Nature">
        <title>rRNA introns, odd ribosomes, and small enigmatic genomes across a large radiation of phyla.</title>
        <authorList>
            <person name="Brown C.T."/>
            <person name="Hug L.A."/>
            <person name="Thomas B.C."/>
            <person name="Sharon I."/>
            <person name="Castelle C.J."/>
            <person name="Singh A."/>
            <person name="Wilkins M.J."/>
            <person name="Williams K.H."/>
            <person name="Banfield J.F."/>
        </authorList>
    </citation>
    <scope>NUCLEOTIDE SEQUENCE [LARGE SCALE GENOMIC DNA]</scope>
</reference>
<keyword evidence="1" id="KW-0472">Membrane</keyword>
<accession>A0A0G0WQS5</accession>
<sequence length="59" mass="6321">MASPEQERGGSEDKSVWRKSTAIKIGAGMVVAGAFFNLSFAAIGLGVVAGSWLWHKREK</sequence>
<evidence type="ECO:0000313" key="2">
    <source>
        <dbReference type="EMBL" id="KKR86835.1"/>
    </source>
</evidence>
<keyword evidence="1" id="KW-0812">Transmembrane</keyword>
<proteinExistence type="predicted"/>
<feature type="transmembrane region" description="Helical" evidence="1">
    <location>
        <begin position="25"/>
        <end position="54"/>
    </location>
</feature>
<evidence type="ECO:0000313" key="3">
    <source>
        <dbReference type="Proteomes" id="UP000034854"/>
    </source>
</evidence>
<gene>
    <name evidence="2" type="ORF">UU34_C0009G0003</name>
</gene>
<comment type="caution">
    <text evidence="2">The sequence shown here is derived from an EMBL/GenBank/DDBJ whole genome shotgun (WGS) entry which is preliminary data.</text>
</comment>
<dbReference type="EMBL" id="LCAG01000009">
    <property type="protein sequence ID" value="KKR86835.1"/>
    <property type="molecule type" value="Genomic_DNA"/>
</dbReference>
<evidence type="ECO:0000256" key="1">
    <source>
        <dbReference type="SAM" id="Phobius"/>
    </source>
</evidence>
<dbReference type="Proteomes" id="UP000034854">
    <property type="component" value="Unassembled WGS sequence"/>
</dbReference>
<dbReference type="AlphaFoldDB" id="A0A0G0WQS5"/>